<accession>A0A367YDV5</accession>
<evidence type="ECO:0000256" key="1">
    <source>
        <dbReference type="ARBA" id="ARBA00004141"/>
    </source>
</evidence>
<evidence type="ECO:0000256" key="3">
    <source>
        <dbReference type="ARBA" id="ARBA00022692"/>
    </source>
</evidence>
<evidence type="ECO:0000259" key="7">
    <source>
        <dbReference type="SMART" id="SM00014"/>
    </source>
</evidence>
<dbReference type="SMART" id="SM00014">
    <property type="entry name" value="acidPPc"/>
    <property type="match status" value="1"/>
</dbReference>
<dbReference type="Pfam" id="PF01569">
    <property type="entry name" value="PAP2"/>
    <property type="match status" value="1"/>
</dbReference>
<proteinExistence type="inferred from homology"/>
<dbReference type="Gene3D" id="1.20.144.10">
    <property type="entry name" value="Phosphatidic acid phosphatase type 2/haloperoxidase"/>
    <property type="match status" value="1"/>
</dbReference>
<dbReference type="Proteomes" id="UP000253472">
    <property type="component" value="Unassembled WGS sequence"/>
</dbReference>
<evidence type="ECO:0000256" key="2">
    <source>
        <dbReference type="ARBA" id="ARBA00008816"/>
    </source>
</evidence>
<dbReference type="InterPro" id="IPR000326">
    <property type="entry name" value="PAP2/HPO"/>
</dbReference>
<organism evidence="8 9">
    <name type="scientific">Candida viswanathii</name>
    <dbReference type="NCBI Taxonomy" id="5486"/>
    <lineage>
        <taxon>Eukaryota</taxon>
        <taxon>Fungi</taxon>
        <taxon>Dikarya</taxon>
        <taxon>Ascomycota</taxon>
        <taxon>Saccharomycotina</taxon>
        <taxon>Pichiomycetes</taxon>
        <taxon>Debaryomycetaceae</taxon>
        <taxon>Candida/Lodderomyces clade</taxon>
        <taxon>Candida</taxon>
    </lineage>
</organism>
<sequence length="284" mass="31696">MTFITPSSIAKYMLSTQFRQFLPDWIVSALLLAFFFLVAENALPFQRQFSLDDLTISHPFALQERVTGVQCVLLATLIPLFTILIVLLARYRAGSLNSQHQAVHVLLISVLGLLVSMSLNGVVTDILKVWIARPRPDFLARCGPKPGTTLNMLVDSSVCTAPLGEDVLIDGMRSTPSGHSSISFSGLLYLTLWLLGQFKLLQARSSPRHIYKYLLVFSPVVLASYVALSRTQDYRHHFGDIIMGSLIGLGFAWWVYHHYFKALVSEESDTPALDESNAELLLPR</sequence>
<reference evidence="8 9" key="1">
    <citation type="submission" date="2018-06" db="EMBL/GenBank/DDBJ databases">
        <title>Whole genome sequencing of Candida tropicalis (genome annotated by CSBL at Korea University).</title>
        <authorList>
            <person name="Ahn J."/>
        </authorList>
    </citation>
    <scope>NUCLEOTIDE SEQUENCE [LARGE SCALE GENOMIC DNA]</scope>
    <source>
        <strain evidence="8 9">ATCC 20962</strain>
    </source>
</reference>
<feature type="domain" description="Phosphatidic acid phosphatase type 2/haloperoxidase" evidence="7">
    <location>
        <begin position="106"/>
        <end position="256"/>
    </location>
</feature>
<dbReference type="GO" id="GO:0046839">
    <property type="term" value="P:phospholipid dephosphorylation"/>
    <property type="evidence" value="ECO:0007669"/>
    <property type="project" value="TreeGrafter"/>
</dbReference>
<feature type="transmembrane region" description="Helical" evidence="6">
    <location>
        <begin position="101"/>
        <end position="119"/>
    </location>
</feature>
<gene>
    <name evidence="8" type="primary">dpp1</name>
    <name evidence="8" type="ORF">Cantr_09804</name>
</gene>
<name>A0A367YDV5_9ASCO</name>
<evidence type="ECO:0000313" key="9">
    <source>
        <dbReference type="Proteomes" id="UP000253472"/>
    </source>
</evidence>
<comment type="subcellular location">
    <subcellularLocation>
        <location evidence="1">Membrane</location>
        <topology evidence="1">Multi-pass membrane protein</topology>
    </subcellularLocation>
</comment>
<dbReference type="CDD" id="cd03390">
    <property type="entry name" value="PAP2_containing_1_like"/>
    <property type="match status" value="1"/>
</dbReference>
<feature type="transmembrane region" description="Helical" evidence="6">
    <location>
        <begin position="181"/>
        <end position="198"/>
    </location>
</feature>
<evidence type="ECO:0000313" key="8">
    <source>
        <dbReference type="EMBL" id="RCK63202.1"/>
    </source>
</evidence>
<keyword evidence="9" id="KW-1185">Reference proteome</keyword>
<keyword evidence="3 6" id="KW-0812">Transmembrane</keyword>
<keyword evidence="5 6" id="KW-0472">Membrane</keyword>
<dbReference type="PANTHER" id="PTHR10165">
    <property type="entry name" value="LIPID PHOSPHATE PHOSPHATASE"/>
    <property type="match status" value="1"/>
</dbReference>
<dbReference type="GO" id="GO:0006644">
    <property type="term" value="P:phospholipid metabolic process"/>
    <property type="evidence" value="ECO:0007669"/>
    <property type="project" value="InterPro"/>
</dbReference>
<dbReference type="GO" id="GO:0008195">
    <property type="term" value="F:phosphatidate phosphatase activity"/>
    <property type="evidence" value="ECO:0007669"/>
    <property type="project" value="TreeGrafter"/>
</dbReference>
<dbReference type="SUPFAM" id="SSF48317">
    <property type="entry name" value="Acid phosphatase/Vanadium-dependent haloperoxidase"/>
    <property type="match status" value="1"/>
</dbReference>
<dbReference type="AlphaFoldDB" id="A0A367YDV5"/>
<protein>
    <submittedName>
        <fullName evidence="8">Putative diacylglycerol pyrophosphate phosphatase 1</fullName>
    </submittedName>
</protein>
<feature type="transmembrane region" description="Helical" evidence="6">
    <location>
        <begin position="66"/>
        <end position="89"/>
    </location>
</feature>
<dbReference type="PANTHER" id="PTHR10165:SF35">
    <property type="entry name" value="RE23632P"/>
    <property type="match status" value="1"/>
</dbReference>
<dbReference type="InterPro" id="IPR043216">
    <property type="entry name" value="PAP-like"/>
</dbReference>
<feature type="transmembrane region" description="Helical" evidence="6">
    <location>
        <begin position="234"/>
        <end position="256"/>
    </location>
</feature>
<evidence type="ECO:0000256" key="5">
    <source>
        <dbReference type="ARBA" id="ARBA00023136"/>
    </source>
</evidence>
<dbReference type="GO" id="GO:0016020">
    <property type="term" value="C:membrane"/>
    <property type="evidence" value="ECO:0007669"/>
    <property type="project" value="UniProtKB-SubCell"/>
</dbReference>
<comment type="caution">
    <text evidence="8">The sequence shown here is derived from an EMBL/GenBank/DDBJ whole genome shotgun (WGS) entry which is preliminary data.</text>
</comment>
<dbReference type="InterPro" id="IPR036938">
    <property type="entry name" value="PAP2/HPO_sf"/>
</dbReference>
<dbReference type="STRING" id="5486.A0A367YDV5"/>
<evidence type="ECO:0000256" key="6">
    <source>
        <dbReference type="SAM" id="Phobius"/>
    </source>
</evidence>
<dbReference type="EMBL" id="QLNQ01000024">
    <property type="protein sequence ID" value="RCK63202.1"/>
    <property type="molecule type" value="Genomic_DNA"/>
</dbReference>
<keyword evidence="4 6" id="KW-1133">Transmembrane helix</keyword>
<evidence type="ECO:0000256" key="4">
    <source>
        <dbReference type="ARBA" id="ARBA00022989"/>
    </source>
</evidence>
<comment type="similarity">
    <text evidence="2">Belongs to the PA-phosphatase related phosphoesterase family.</text>
</comment>
<dbReference type="OrthoDB" id="10030083at2759"/>
<feature type="transmembrane region" description="Helical" evidence="6">
    <location>
        <begin position="210"/>
        <end position="228"/>
    </location>
</feature>